<feature type="compositionally biased region" description="Basic and acidic residues" evidence="1">
    <location>
        <begin position="595"/>
        <end position="605"/>
    </location>
</feature>
<keyword evidence="4" id="KW-1185">Reference proteome</keyword>
<dbReference type="InParanoid" id="A0A090CSV9"/>
<reference evidence="4" key="2">
    <citation type="journal article" date="2014" name="Genetics">
        <title>Maintaining two mating types: Structure of the mating type locus and its role in heterokaryosis in Podospora anserina.</title>
        <authorList>
            <person name="Grognet P."/>
            <person name="Bidard F."/>
            <person name="Kuchly C."/>
            <person name="Tong L.C.H."/>
            <person name="Coppin E."/>
            <person name="Benkhali J.A."/>
            <person name="Couloux A."/>
            <person name="Wincker P."/>
            <person name="Debuchy R."/>
            <person name="Silar P."/>
        </authorList>
    </citation>
    <scope>GENOME REANNOTATION</scope>
    <source>
        <strain evidence="4">S / ATCC MYA-4624 / DSM 980 / FGSC 10383</strain>
    </source>
</reference>
<dbReference type="Proteomes" id="UP000001197">
    <property type="component" value="Chromosome 5"/>
</dbReference>
<evidence type="ECO:0000256" key="1">
    <source>
        <dbReference type="SAM" id="MobiDB-lite"/>
    </source>
</evidence>
<feature type="region of interest" description="Disordered" evidence="1">
    <location>
        <begin position="519"/>
        <end position="605"/>
    </location>
</feature>
<dbReference type="Pfam" id="PF24539">
    <property type="entry name" value="DUF7600"/>
    <property type="match status" value="1"/>
</dbReference>
<name>A0A090CSV9_PODAN</name>
<feature type="compositionally biased region" description="Acidic residues" evidence="1">
    <location>
        <begin position="563"/>
        <end position="594"/>
    </location>
</feature>
<evidence type="ECO:0000313" key="3">
    <source>
        <dbReference type="EMBL" id="CDP29629.1"/>
    </source>
</evidence>
<feature type="compositionally biased region" description="Basic and acidic residues" evidence="1">
    <location>
        <begin position="546"/>
        <end position="562"/>
    </location>
</feature>
<reference evidence="3 4" key="1">
    <citation type="journal article" date="2008" name="Genome Biol.">
        <title>The genome sequence of the model ascomycete fungus Podospora anserina.</title>
        <authorList>
            <person name="Espagne E."/>
            <person name="Lespinet O."/>
            <person name="Malagnac F."/>
            <person name="Da Silva C."/>
            <person name="Jaillon O."/>
            <person name="Porcel B.M."/>
            <person name="Couloux A."/>
            <person name="Aury J.-M."/>
            <person name="Segurens B."/>
            <person name="Poulain J."/>
            <person name="Anthouard V."/>
            <person name="Grossetete S."/>
            <person name="Khalili H."/>
            <person name="Coppin E."/>
            <person name="Dequard-Chablat M."/>
            <person name="Picard M."/>
            <person name="Contamine V."/>
            <person name="Arnaise S."/>
            <person name="Bourdais A."/>
            <person name="Berteaux-Lecellier V."/>
            <person name="Gautheret D."/>
            <person name="de Vries R.P."/>
            <person name="Battaglia E."/>
            <person name="Coutinho P.M."/>
            <person name="Danchin E.G.J."/>
            <person name="Henrissat B."/>
            <person name="El Khoury R."/>
            <person name="Sainsard-Chanet A."/>
            <person name="Boivin A."/>
            <person name="Pinan-Lucarre B."/>
            <person name="Sellem C.H."/>
            <person name="Debuchy R."/>
            <person name="Wincker P."/>
            <person name="Weissenbach J."/>
            <person name="Silar P."/>
        </authorList>
    </citation>
    <scope>NUCLEOTIDE SEQUENCE [LARGE SCALE GENOMIC DNA]</scope>
    <source>
        <strain evidence="4">S / ATCC MYA-4624 / DSM 980 / FGSC 10383</strain>
    </source>
</reference>
<organism evidence="3 4">
    <name type="scientific">Podospora anserina (strain S / ATCC MYA-4624 / DSM 980 / FGSC 10383)</name>
    <name type="common">Pleurage anserina</name>
    <dbReference type="NCBI Taxonomy" id="515849"/>
    <lineage>
        <taxon>Eukaryota</taxon>
        <taxon>Fungi</taxon>
        <taxon>Dikarya</taxon>
        <taxon>Ascomycota</taxon>
        <taxon>Pezizomycotina</taxon>
        <taxon>Sordariomycetes</taxon>
        <taxon>Sordariomycetidae</taxon>
        <taxon>Sordariales</taxon>
        <taxon>Podosporaceae</taxon>
        <taxon>Podospora</taxon>
        <taxon>Podospora anserina</taxon>
    </lineage>
</organism>
<feature type="domain" description="DUF7600" evidence="2">
    <location>
        <begin position="295"/>
        <end position="426"/>
    </location>
</feature>
<proteinExistence type="predicted"/>
<protein>
    <recommendedName>
        <fullName evidence="2">DUF7600 domain-containing protein</fullName>
    </recommendedName>
</protein>
<evidence type="ECO:0000259" key="2">
    <source>
        <dbReference type="Pfam" id="PF24539"/>
    </source>
</evidence>
<evidence type="ECO:0000313" key="4">
    <source>
        <dbReference type="Proteomes" id="UP000001197"/>
    </source>
</evidence>
<dbReference type="AlphaFoldDB" id="A0A090CSV9"/>
<sequence length="645" mass="72581">MAEKLDIISGTQMIKRLGEHCNSFSFLFLFHYQTIQPTTEKMSAYIICCPICGWRIYDISAGWRNEFLCITPKKGKIYLTGLGVYDDPSSGGFIAPRNTAARYDDDGYTRPQKDQFATHRLAMSPAAVPLDRVFYSLDSAKDSLFPWEINGRNDEAEDAPWAADPREVNVQTILDVTRLAERCPDDAKAKNLTTELSDLVGEFSWFFEAFLDDNRCPRDWKLMSQLLADKKSTIITPFTRRGLEIRRHIWSRNVKLLPLIRLHSHEIPKPLMPPWAIDDDEFPADRWEIVAGNLGGACRELFSYQFRLPNDVESLSISTIVVGYFTYVCGLSFLTLSGQNLKVRYNNTDQAESWTYLEPAGLTGLNVAVGESGIHALQCVNPTGPVGDWLGQHHRIAKTKRIGGANAISAPKVGFDGFRLVSIAAVVENGQSQDDEGLNDFQLRTSAVWFPDMPPTHVNLNVGFFPHVASFTHGFKPLLWNHFGGAGGSYLANLTKISFDGERFNFGYDREDVPAESRLFGRPVLPANSEAEEERGVNKTGDTGIDEERPQRGPHTPDRQTEEECDEESDEEIDGYDPMGVDEFDEPEDEDEDKQDIKTFDIDGPRGERITEVKVSPHCTLFARRRGHGIYDGRVGYIKVRQPCT</sequence>
<dbReference type="EMBL" id="FO904940">
    <property type="protein sequence ID" value="CDP29629.1"/>
    <property type="molecule type" value="Genomic_DNA"/>
</dbReference>
<accession>A0A090CSV9</accession>
<dbReference type="InterPro" id="IPR056021">
    <property type="entry name" value="DUF7600"/>
</dbReference>